<dbReference type="FunFam" id="3.10.129.10:FF:000004">
    <property type="entry name" value="Tol-pal system-associated acyl-CoA thioesterase"/>
    <property type="match status" value="1"/>
</dbReference>
<dbReference type="NCBIfam" id="TIGR02799">
    <property type="entry name" value="thio_ybgC"/>
    <property type="match status" value="1"/>
</dbReference>
<keyword evidence="2" id="KW-0378">Hydrolase</keyword>
<evidence type="ECO:0000256" key="1">
    <source>
        <dbReference type="ARBA" id="ARBA00005953"/>
    </source>
</evidence>
<dbReference type="PIRSF" id="PIRSF003230">
    <property type="entry name" value="YbgC"/>
    <property type="match status" value="1"/>
</dbReference>
<protein>
    <submittedName>
        <fullName evidence="3">Tol-pal system-associated acyl-CoA thioesterase</fullName>
    </submittedName>
</protein>
<keyword evidence="4" id="KW-1185">Reference proteome</keyword>
<gene>
    <name evidence="3" type="primary">ybgC</name>
    <name evidence="3" type="ORF">J1N51_04345</name>
</gene>
<dbReference type="EMBL" id="CP072110">
    <property type="protein sequence ID" value="QTH65282.1"/>
    <property type="molecule type" value="Genomic_DNA"/>
</dbReference>
<reference evidence="3" key="1">
    <citation type="submission" date="2021-03" db="EMBL/GenBank/DDBJ databases">
        <title>Description of Psychrosphaera ytuae sp. nov. isolated from deep sea sediment of South China Sea.</title>
        <authorList>
            <person name="Zhang J."/>
            <person name="Xu X.-D."/>
        </authorList>
    </citation>
    <scope>NUCLEOTIDE SEQUENCE</scope>
    <source>
        <strain evidence="3">MTZ26</strain>
    </source>
</reference>
<accession>A0A975DDR0</accession>
<dbReference type="NCBIfam" id="TIGR00051">
    <property type="entry name" value="YbgC/FadM family acyl-CoA thioesterase"/>
    <property type="match status" value="1"/>
</dbReference>
<evidence type="ECO:0000256" key="2">
    <source>
        <dbReference type="ARBA" id="ARBA00022801"/>
    </source>
</evidence>
<organism evidence="3 4">
    <name type="scientific">Psychrosphaera ytuae</name>
    <dbReference type="NCBI Taxonomy" id="2820710"/>
    <lineage>
        <taxon>Bacteria</taxon>
        <taxon>Pseudomonadati</taxon>
        <taxon>Pseudomonadota</taxon>
        <taxon>Gammaproteobacteria</taxon>
        <taxon>Alteromonadales</taxon>
        <taxon>Pseudoalteromonadaceae</taxon>
        <taxon>Psychrosphaera</taxon>
    </lineage>
</organism>
<proteinExistence type="inferred from homology"/>
<comment type="similarity">
    <text evidence="1">Belongs to the 4-hydroxybenzoyl-CoA thioesterase family.</text>
</comment>
<evidence type="ECO:0000313" key="4">
    <source>
        <dbReference type="Proteomes" id="UP000682739"/>
    </source>
</evidence>
<dbReference type="Proteomes" id="UP000682739">
    <property type="component" value="Chromosome"/>
</dbReference>
<name>A0A975DDR0_9GAMM</name>
<dbReference type="CDD" id="cd00586">
    <property type="entry name" value="4HBT"/>
    <property type="match status" value="1"/>
</dbReference>
<dbReference type="GO" id="GO:0047617">
    <property type="term" value="F:fatty acyl-CoA hydrolase activity"/>
    <property type="evidence" value="ECO:0007669"/>
    <property type="project" value="TreeGrafter"/>
</dbReference>
<dbReference type="PANTHER" id="PTHR31793">
    <property type="entry name" value="4-HYDROXYBENZOYL-COA THIOESTERASE FAMILY MEMBER"/>
    <property type="match status" value="1"/>
</dbReference>
<evidence type="ECO:0000313" key="3">
    <source>
        <dbReference type="EMBL" id="QTH65282.1"/>
    </source>
</evidence>
<dbReference type="InterPro" id="IPR006684">
    <property type="entry name" value="YbgC/YbaW"/>
</dbReference>
<dbReference type="Pfam" id="PF13279">
    <property type="entry name" value="4HBT_2"/>
    <property type="match status" value="1"/>
</dbReference>
<dbReference type="KEGG" id="psym:J1N51_04345"/>
<sequence>MKRNPILFTFPVKVYYEDTDAGGIVYHANYLKFCERARTELLLALGIEQDRYLKQNIGFVVTKMAIEFKATAKLHESLSVYTEIKRLKKVSIEFEQTIKNQHQTTVFSANVTVACINPESGKPQAIPPEILGELKGAS</sequence>
<dbReference type="AlphaFoldDB" id="A0A975DDR0"/>
<dbReference type="Gene3D" id="3.10.129.10">
    <property type="entry name" value="Hotdog Thioesterase"/>
    <property type="match status" value="1"/>
</dbReference>
<dbReference type="InterPro" id="IPR014166">
    <property type="entry name" value="Tol-Pal_acyl-CoA_thioesterase"/>
</dbReference>
<dbReference type="PANTHER" id="PTHR31793:SF37">
    <property type="entry name" value="ACYL-COA THIOESTER HYDROLASE YBGC"/>
    <property type="match status" value="1"/>
</dbReference>
<dbReference type="InterPro" id="IPR050563">
    <property type="entry name" value="4-hydroxybenzoyl-CoA_TE"/>
</dbReference>
<dbReference type="SUPFAM" id="SSF54637">
    <property type="entry name" value="Thioesterase/thiol ester dehydrase-isomerase"/>
    <property type="match status" value="1"/>
</dbReference>
<dbReference type="InterPro" id="IPR029069">
    <property type="entry name" value="HotDog_dom_sf"/>
</dbReference>